<evidence type="ECO:0000256" key="11">
    <source>
        <dbReference type="ARBA" id="ARBA00050019"/>
    </source>
</evidence>
<dbReference type="SUPFAM" id="SSF54909">
    <property type="entry name" value="Dimeric alpha+beta barrel"/>
    <property type="match status" value="1"/>
</dbReference>
<dbReference type="NCBIfam" id="NF008913">
    <property type="entry name" value="PRK12276.1"/>
    <property type="match status" value="1"/>
</dbReference>
<comment type="caution">
    <text evidence="13">The sequence shown here is derived from an EMBL/GenBank/DDBJ whole genome shotgun (WGS) entry which is preliminary data.</text>
</comment>
<keyword evidence="7 12" id="KW-0350">Heme biosynthesis</keyword>
<keyword evidence="5 12" id="KW-0560">Oxidoreductase</keyword>
<feature type="binding site" description="axial binding residue" evidence="12">
    <location>
        <position position="171"/>
    </location>
    <ligand>
        <name>Fe-coproporphyrin III</name>
        <dbReference type="ChEBI" id="CHEBI:68438"/>
    </ligand>
    <ligandPart>
        <name>Fe</name>
        <dbReference type="ChEBI" id="CHEBI:18248"/>
    </ligandPart>
</feature>
<feature type="binding site" evidence="12">
    <location>
        <position position="184"/>
    </location>
    <ligand>
        <name>Fe-coproporphyrin III</name>
        <dbReference type="ChEBI" id="CHEBI:68438"/>
    </ligand>
</feature>
<evidence type="ECO:0000256" key="5">
    <source>
        <dbReference type="ARBA" id="ARBA00023002"/>
    </source>
</evidence>
<dbReference type="PANTHER" id="PTHR36843">
    <property type="entry name" value="HEME-DEPENDENT PEROXIDASE YWFI-RELATED"/>
    <property type="match status" value="1"/>
</dbReference>
<dbReference type="Gene3D" id="3.30.70.1030">
    <property type="entry name" value="Apc35880, domain 1"/>
    <property type="match status" value="2"/>
</dbReference>
<dbReference type="EMBL" id="JBHSHC010000141">
    <property type="protein sequence ID" value="MFC4769639.1"/>
    <property type="molecule type" value="Genomic_DNA"/>
</dbReference>
<protein>
    <recommendedName>
        <fullName evidence="2 12">Coproheme decarboxylase</fullName>
        <ecNumber evidence="11 12">1.3.98.5</ecNumber>
    </recommendedName>
    <alternativeName>
        <fullName evidence="8 12">Coproheme III oxidative decarboxylase</fullName>
    </alternativeName>
    <alternativeName>
        <fullName evidence="9 12">Hydrogen peroxide-dependent heme synthase</fullName>
    </alternativeName>
</protein>
<comment type="pathway">
    <text evidence="12">Porphyrin-containing compound metabolism; protoheme biosynthesis.</text>
</comment>
<dbReference type="PANTHER" id="PTHR36843:SF1">
    <property type="entry name" value="COPROHEME DECARBOXYLASE"/>
    <property type="match status" value="1"/>
</dbReference>
<keyword evidence="14" id="KW-1185">Reference proteome</keyword>
<name>A0ABV9Q602_9BACL</name>
<feature type="active site" evidence="12">
    <location>
        <position position="144"/>
    </location>
</feature>
<feature type="binding site" evidence="12">
    <location>
        <begin position="144"/>
        <end position="148"/>
    </location>
    <ligand>
        <name>Fe-coproporphyrin III</name>
        <dbReference type="ChEBI" id="CHEBI:68438"/>
    </ligand>
</feature>
<keyword evidence="6 12" id="KW-0408">Iron</keyword>
<dbReference type="GO" id="GO:0016491">
    <property type="term" value="F:oxidoreductase activity"/>
    <property type="evidence" value="ECO:0007669"/>
    <property type="project" value="UniProtKB-KW"/>
</dbReference>
<comment type="catalytic activity">
    <reaction evidence="12">
        <text>Fe-coproporphyrin III + H2O2 + H(+) = harderoheme III + CO2 + 2 H2O</text>
        <dbReference type="Rhea" id="RHEA:57940"/>
        <dbReference type="ChEBI" id="CHEBI:15377"/>
        <dbReference type="ChEBI" id="CHEBI:15378"/>
        <dbReference type="ChEBI" id="CHEBI:16240"/>
        <dbReference type="ChEBI" id="CHEBI:16526"/>
        <dbReference type="ChEBI" id="CHEBI:68438"/>
        <dbReference type="ChEBI" id="CHEBI:142463"/>
    </reaction>
</comment>
<evidence type="ECO:0000313" key="13">
    <source>
        <dbReference type="EMBL" id="MFC4769639.1"/>
    </source>
</evidence>
<sequence length="249" mass="28986">MSEVLHTLDGWYVLHDYRTIDWASWKALNTEERQSVLDELLTLLREWSSVEEQKKGSTGWYTIVGQKADLLFLNLRPTLEELGETETALNKTRFAEFLIPSYSYVSVVELGNYLPKEGVDPYEDPVVQNRLYPILPKTNNVCFYPMNKKREGNDNWYMLPMEQRRELMKAHGMTGRKYAGKITQIISGSTGFDDWEWGVTLFADDPIQFKKIVTEMRFDEVSARYGEFGEFLVGSRITEEQLTKYMEVG</sequence>
<accession>A0ABV9Q602</accession>
<evidence type="ECO:0000256" key="4">
    <source>
        <dbReference type="ARBA" id="ARBA00022723"/>
    </source>
</evidence>
<comment type="catalytic activity">
    <reaction evidence="10">
        <text>Fe-coproporphyrin III + 2 H2O2 + 2 H(+) = heme b + 2 CO2 + 4 H2O</text>
        <dbReference type="Rhea" id="RHEA:56516"/>
        <dbReference type="ChEBI" id="CHEBI:15377"/>
        <dbReference type="ChEBI" id="CHEBI:15378"/>
        <dbReference type="ChEBI" id="CHEBI:16240"/>
        <dbReference type="ChEBI" id="CHEBI:16526"/>
        <dbReference type="ChEBI" id="CHEBI:60344"/>
        <dbReference type="ChEBI" id="CHEBI:68438"/>
        <dbReference type="EC" id="1.3.98.5"/>
    </reaction>
    <physiologicalReaction direction="left-to-right" evidence="10">
        <dbReference type="Rhea" id="RHEA:56517"/>
    </physiologicalReaction>
</comment>
<dbReference type="InterPro" id="IPR011008">
    <property type="entry name" value="Dimeric_a/b-barrel"/>
</dbReference>
<keyword evidence="3 12" id="KW-0349">Heme</keyword>
<evidence type="ECO:0000256" key="7">
    <source>
        <dbReference type="ARBA" id="ARBA00023133"/>
    </source>
</evidence>
<keyword evidence="4 12" id="KW-0479">Metal-binding</keyword>
<evidence type="ECO:0000256" key="8">
    <source>
        <dbReference type="ARBA" id="ARBA00029882"/>
    </source>
</evidence>
<dbReference type="InterPro" id="IPR010644">
    <property type="entry name" value="ChdC/CLD"/>
</dbReference>
<evidence type="ECO:0000256" key="9">
    <source>
        <dbReference type="ARBA" id="ARBA00030236"/>
    </source>
</evidence>
<dbReference type="InterPro" id="IPR031332">
    <property type="entry name" value="CHDC"/>
</dbReference>
<comment type="similarity">
    <text evidence="1 12">Belongs to the ChdC family. Type 1 subfamily.</text>
</comment>
<comment type="catalytic activity">
    <reaction evidence="12">
        <text>harderoheme III + H2O2 + H(+) = heme b + CO2 + 2 H2O</text>
        <dbReference type="Rhea" id="RHEA:57944"/>
        <dbReference type="ChEBI" id="CHEBI:15377"/>
        <dbReference type="ChEBI" id="CHEBI:15378"/>
        <dbReference type="ChEBI" id="CHEBI:16240"/>
        <dbReference type="ChEBI" id="CHEBI:16526"/>
        <dbReference type="ChEBI" id="CHEBI:60344"/>
        <dbReference type="ChEBI" id="CHEBI:142463"/>
    </reaction>
</comment>
<evidence type="ECO:0000256" key="12">
    <source>
        <dbReference type="HAMAP-Rule" id="MF_01442"/>
    </source>
</evidence>
<proteinExistence type="inferred from homology"/>
<dbReference type="Proteomes" id="UP001596002">
    <property type="component" value="Unassembled WGS sequence"/>
</dbReference>
<reference evidence="14" key="1">
    <citation type="journal article" date="2019" name="Int. J. Syst. Evol. Microbiol.">
        <title>The Global Catalogue of Microorganisms (GCM) 10K type strain sequencing project: providing services to taxonomists for standard genome sequencing and annotation.</title>
        <authorList>
            <consortium name="The Broad Institute Genomics Platform"/>
            <consortium name="The Broad Institute Genome Sequencing Center for Infectious Disease"/>
            <person name="Wu L."/>
            <person name="Ma J."/>
        </authorList>
    </citation>
    <scope>NUCLEOTIDE SEQUENCE [LARGE SCALE GENOMIC DNA]</scope>
    <source>
        <strain evidence="14">WYCCWR 12678</strain>
    </source>
</reference>
<gene>
    <name evidence="13" type="primary">hemQ</name>
    <name evidence="12" type="synonym">chdC</name>
    <name evidence="13" type="ORF">ACFO8Q_20135</name>
</gene>
<feature type="binding site" evidence="12">
    <location>
        <position position="222"/>
    </location>
    <ligand>
        <name>Fe-coproporphyrin III</name>
        <dbReference type="ChEBI" id="CHEBI:68438"/>
    </ligand>
</feature>
<evidence type="ECO:0000256" key="10">
    <source>
        <dbReference type="ARBA" id="ARBA00049896"/>
    </source>
</evidence>
<dbReference type="Pfam" id="PF06778">
    <property type="entry name" value="Chlor_dismutase"/>
    <property type="match status" value="1"/>
</dbReference>
<dbReference type="EC" id="1.3.98.5" evidence="11 12"/>
<evidence type="ECO:0000313" key="14">
    <source>
        <dbReference type="Proteomes" id="UP001596002"/>
    </source>
</evidence>
<evidence type="ECO:0000256" key="6">
    <source>
        <dbReference type="ARBA" id="ARBA00023004"/>
    </source>
</evidence>
<comment type="function">
    <text evidence="12">Involved in coproporphyrin-dependent heme b biosynthesis. Catalyzes the decarboxylation of Fe-coproporphyrin III (coproheme) to heme b (protoheme IX), the last step of the pathway. The reaction occurs in a stepwise manner with a three-propionate intermediate.</text>
</comment>
<evidence type="ECO:0000256" key="2">
    <source>
        <dbReference type="ARBA" id="ARBA00014413"/>
    </source>
</evidence>
<evidence type="ECO:0000256" key="3">
    <source>
        <dbReference type="ARBA" id="ARBA00022617"/>
    </source>
</evidence>
<comment type="cofactor">
    <cofactor evidence="12">
        <name>Fe-coproporphyrin III</name>
        <dbReference type="ChEBI" id="CHEBI:68438"/>
    </cofactor>
    <text evidence="12">Fe-coproporphyrin III acts as both substrate and redox cofactor.</text>
</comment>
<evidence type="ECO:0000256" key="1">
    <source>
        <dbReference type="ARBA" id="ARBA00009276"/>
    </source>
</evidence>
<feature type="binding site" evidence="12">
    <location>
        <position position="130"/>
    </location>
    <ligand>
        <name>Fe-coproporphyrin III</name>
        <dbReference type="ChEBI" id="CHEBI:68438"/>
    </ligand>
</feature>
<organism evidence="13 14">
    <name type="scientific">Effusibacillus consociatus</name>
    <dbReference type="NCBI Taxonomy" id="1117041"/>
    <lineage>
        <taxon>Bacteria</taxon>
        <taxon>Bacillati</taxon>
        <taxon>Bacillota</taxon>
        <taxon>Bacilli</taxon>
        <taxon>Bacillales</taxon>
        <taxon>Alicyclobacillaceae</taxon>
        <taxon>Effusibacillus</taxon>
    </lineage>
</organism>
<dbReference type="RefSeq" id="WP_380028387.1">
    <property type="nucleotide sequence ID" value="NZ_JBHSHC010000141.1"/>
</dbReference>
<dbReference type="HAMAP" id="MF_01442">
    <property type="entry name" value="Coproheme_decarbox_1"/>
    <property type="match status" value="1"/>
</dbReference>